<evidence type="ECO:0000256" key="5">
    <source>
        <dbReference type="ARBA" id="ARBA00023136"/>
    </source>
</evidence>
<feature type="transmembrane region" description="Helical" evidence="6">
    <location>
        <begin position="104"/>
        <end position="124"/>
    </location>
</feature>
<name>A0A1F8EHD1_9BACT</name>
<keyword evidence="4 6" id="KW-1133">Transmembrane helix</keyword>
<sequence length="208" mass="22361">MNFTRKDLTSSLTTGLYAGVIVWQILNFLKAPSFGLPTSHPHSLFIIIIPVVWVCGVNLGYFLGRWMSFFNQFGKFAVIGFTNFIVYSGILNILIAGTDINAGLWYPVFIAIAFVGGALHSYGWNKFWVFESGASGGGAGEFAKFFIVNGIAGLVNVGIASFVVNVVGPLSNLSGDVWANVGAVAGSAVALIFSFIGFRLVVFKKKEL</sequence>
<dbReference type="Proteomes" id="UP000177117">
    <property type="component" value="Unassembled WGS sequence"/>
</dbReference>
<dbReference type="GO" id="GO:0005886">
    <property type="term" value="C:plasma membrane"/>
    <property type="evidence" value="ECO:0007669"/>
    <property type="project" value="TreeGrafter"/>
</dbReference>
<dbReference type="PANTHER" id="PTHR38459:SF1">
    <property type="entry name" value="PROPHAGE BACTOPRENOL-LINKED GLUCOSE TRANSLOCASE HOMOLOG"/>
    <property type="match status" value="1"/>
</dbReference>
<dbReference type="AlphaFoldDB" id="A0A1F8EHD1"/>
<comment type="similarity">
    <text evidence="2">Belongs to the GtrA family.</text>
</comment>
<keyword evidence="5 6" id="KW-0472">Membrane</keyword>
<dbReference type="InterPro" id="IPR007267">
    <property type="entry name" value="GtrA_DPMS_TM"/>
</dbReference>
<evidence type="ECO:0000256" key="6">
    <source>
        <dbReference type="SAM" id="Phobius"/>
    </source>
</evidence>
<gene>
    <name evidence="8" type="ORF">A2650_04425</name>
</gene>
<evidence type="ECO:0000259" key="7">
    <source>
        <dbReference type="Pfam" id="PF04138"/>
    </source>
</evidence>
<evidence type="ECO:0000256" key="4">
    <source>
        <dbReference type="ARBA" id="ARBA00022989"/>
    </source>
</evidence>
<dbReference type="InterPro" id="IPR051401">
    <property type="entry name" value="GtrA_CellWall_Glycosyl"/>
</dbReference>
<organism evidence="8 9">
    <name type="scientific">Candidatus Yanofskybacteria bacterium RIFCSPHIGHO2_01_FULL_41_53</name>
    <dbReference type="NCBI Taxonomy" id="1802663"/>
    <lineage>
        <taxon>Bacteria</taxon>
        <taxon>Candidatus Yanofskyibacteriota</taxon>
    </lineage>
</organism>
<evidence type="ECO:0000256" key="3">
    <source>
        <dbReference type="ARBA" id="ARBA00022692"/>
    </source>
</evidence>
<feature type="transmembrane region" description="Helical" evidence="6">
    <location>
        <begin position="177"/>
        <end position="202"/>
    </location>
</feature>
<comment type="subcellular location">
    <subcellularLocation>
        <location evidence="1">Membrane</location>
        <topology evidence="1">Multi-pass membrane protein</topology>
    </subcellularLocation>
</comment>
<feature type="transmembrane region" description="Helical" evidence="6">
    <location>
        <begin position="145"/>
        <end position="165"/>
    </location>
</feature>
<dbReference type="GO" id="GO:0000271">
    <property type="term" value="P:polysaccharide biosynthetic process"/>
    <property type="evidence" value="ECO:0007669"/>
    <property type="project" value="InterPro"/>
</dbReference>
<comment type="caution">
    <text evidence="8">The sequence shown here is derived from an EMBL/GenBank/DDBJ whole genome shotgun (WGS) entry which is preliminary data.</text>
</comment>
<evidence type="ECO:0000313" key="8">
    <source>
        <dbReference type="EMBL" id="OGN00252.1"/>
    </source>
</evidence>
<evidence type="ECO:0000313" key="9">
    <source>
        <dbReference type="Proteomes" id="UP000177117"/>
    </source>
</evidence>
<feature type="domain" description="GtrA/DPMS transmembrane" evidence="7">
    <location>
        <begin position="75"/>
        <end position="203"/>
    </location>
</feature>
<accession>A0A1F8EHD1</accession>
<evidence type="ECO:0000256" key="1">
    <source>
        <dbReference type="ARBA" id="ARBA00004141"/>
    </source>
</evidence>
<feature type="transmembrane region" description="Helical" evidence="6">
    <location>
        <begin position="76"/>
        <end position="98"/>
    </location>
</feature>
<dbReference type="Pfam" id="PF04138">
    <property type="entry name" value="GtrA_DPMS_TM"/>
    <property type="match status" value="1"/>
</dbReference>
<dbReference type="PANTHER" id="PTHR38459">
    <property type="entry name" value="PROPHAGE BACTOPRENOL-LINKED GLUCOSE TRANSLOCASE HOMOLOG"/>
    <property type="match status" value="1"/>
</dbReference>
<protein>
    <recommendedName>
        <fullName evidence="7">GtrA/DPMS transmembrane domain-containing protein</fullName>
    </recommendedName>
</protein>
<dbReference type="EMBL" id="MGJD01000024">
    <property type="protein sequence ID" value="OGN00252.1"/>
    <property type="molecule type" value="Genomic_DNA"/>
</dbReference>
<proteinExistence type="inferred from homology"/>
<evidence type="ECO:0000256" key="2">
    <source>
        <dbReference type="ARBA" id="ARBA00009399"/>
    </source>
</evidence>
<feature type="transmembrane region" description="Helical" evidence="6">
    <location>
        <begin position="12"/>
        <end position="31"/>
    </location>
</feature>
<feature type="transmembrane region" description="Helical" evidence="6">
    <location>
        <begin position="43"/>
        <end position="64"/>
    </location>
</feature>
<keyword evidence="3 6" id="KW-0812">Transmembrane</keyword>
<reference evidence="8 9" key="1">
    <citation type="journal article" date="2016" name="Nat. Commun.">
        <title>Thousands of microbial genomes shed light on interconnected biogeochemical processes in an aquifer system.</title>
        <authorList>
            <person name="Anantharaman K."/>
            <person name="Brown C.T."/>
            <person name="Hug L.A."/>
            <person name="Sharon I."/>
            <person name="Castelle C.J."/>
            <person name="Probst A.J."/>
            <person name="Thomas B.C."/>
            <person name="Singh A."/>
            <person name="Wilkins M.J."/>
            <person name="Karaoz U."/>
            <person name="Brodie E.L."/>
            <person name="Williams K.H."/>
            <person name="Hubbard S.S."/>
            <person name="Banfield J.F."/>
        </authorList>
    </citation>
    <scope>NUCLEOTIDE SEQUENCE [LARGE SCALE GENOMIC DNA]</scope>
</reference>